<feature type="transmembrane region" description="Helical" evidence="1">
    <location>
        <begin position="84"/>
        <end position="110"/>
    </location>
</feature>
<evidence type="ECO:0000313" key="2">
    <source>
        <dbReference type="EMBL" id="MDQ7908320.1"/>
    </source>
</evidence>
<protein>
    <recommendedName>
        <fullName evidence="4">ABC transporter permease</fullName>
    </recommendedName>
</protein>
<reference evidence="2 3" key="1">
    <citation type="submission" date="2023-08" db="EMBL/GenBank/DDBJ databases">
        <title>Phytohabitans sansha sp. nov., isolated from marine sediment.</title>
        <authorList>
            <person name="Zhao Y."/>
            <person name="Yi K."/>
        </authorList>
    </citation>
    <scope>NUCLEOTIDE SEQUENCE [LARGE SCALE GENOMIC DNA]</scope>
    <source>
        <strain evidence="2 3">ZYX-F-186</strain>
    </source>
</reference>
<feature type="transmembrane region" description="Helical" evidence="1">
    <location>
        <begin position="213"/>
        <end position="230"/>
    </location>
</feature>
<comment type="caution">
    <text evidence="2">The sequence shown here is derived from an EMBL/GenBank/DDBJ whole genome shotgun (WGS) entry which is preliminary data.</text>
</comment>
<accession>A0ABU0ZMU3</accession>
<feature type="transmembrane region" description="Helical" evidence="1">
    <location>
        <begin position="45"/>
        <end position="63"/>
    </location>
</feature>
<evidence type="ECO:0000313" key="3">
    <source>
        <dbReference type="Proteomes" id="UP001230908"/>
    </source>
</evidence>
<dbReference type="Proteomes" id="UP001230908">
    <property type="component" value="Unassembled WGS sequence"/>
</dbReference>
<proteinExistence type="predicted"/>
<dbReference type="EMBL" id="JAVHUY010000029">
    <property type="protein sequence ID" value="MDQ7908320.1"/>
    <property type="molecule type" value="Genomic_DNA"/>
</dbReference>
<dbReference type="RefSeq" id="WP_308715587.1">
    <property type="nucleotide sequence ID" value="NZ_JAVHUY010000029.1"/>
</dbReference>
<evidence type="ECO:0008006" key="4">
    <source>
        <dbReference type="Google" id="ProtNLM"/>
    </source>
</evidence>
<gene>
    <name evidence="2" type="ORF">RB614_27715</name>
</gene>
<feature type="transmembrane region" description="Helical" evidence="1">
    <location>
        <begin position="146"/>
        <end position="166"/>
    </location>
</feature>
<feature type="transmembrane region" description="Helical" evidence="1">
    <location>
        <begin position="116"/>
        <end position="139"/>
    </location>
</feature>
<keyword evidence="1" id="KW-0812">Transmembrane</keyword>
<name>A0ABU0ZMU3_9ACTN</name>
<organism evidence="2 3">
    <name type="scientific">Phytohabitans maris</name>
    <dbReference type="NCBI Taxonomy" id="3071409"/>
    <lineage>
        <taxon>Bacteria</taxon>
        <taxon>Bacillati</taxon>
        <taxon>Actinomycetota</taxon>
        <taxon>Actinomycetes</taxon>
        <taxon>Micromonosporales</taxon>
        <taxon>Micromonosporaceae</taxon>
    </lineage>
</organism>
<keyword evidence="1" id="KW-0472">Membrane</keyword>
<keyword evidence="3" id="KW-1185">Reference proteome</keyword>
<sequence>MTGRILRVELWRSNARWMALLLLPAVIGVGEAGRGLTVLALDQRQALFGAFPLAMGVAAWHARRDRRSGVEELLATMPRPRWQRVLPGAVALVIGAFAAFLLTCLVNVALVANAGGYLSTASLPIVAVGAVALLAPVAFGLAVGRWLPFMLVPPVLILYMAMNLFFGDTEAYTEGPDASGEPPGWLLLWGTLQSVGTEFDFAAITARTHLGQALWLVALAAAGIILYATTRPGGRAAAVAVVAVGAAVAVPVLPDRYAEAYALDPGATAPVCTPRPPRVCVTRAHRAALPDLSGPGREALAILAAKLPDPPTSVTEISYADPPAPRADTVHIALWVGGDGRLRGPVLGIVPDIRWELLLGAGTPSCADPPPGTPERRRYDLARLVAAAWLLDQDPPPADPGDPALASRTESLAAYQALRRLPPDQQRTRVAQLRRAELACDSGDRLDLLTGPR</sequence>
<feature type="transmembrane region" description="Helical" evidence="1">
    <location>
        <begin position="236"/>
        <end position="253"/>
    </location>
</feature>
<evidence type="ECO:0000256" key="1">
    <source>
        <dbReference type="SAM" id="Phobius"/>
    </source>
</evidence>
<keyword evidence="1" id="KW-1133">Transmembrane helix</keyword>